<accession>A0AAP0NX70</accession>
<organism evidence="1 2">
    <name type="scientific">Stephania yunnanensis</name>
    <dbReference type="NCBI Taxonomy" id="152371"/>
    <lineage>
        <taxon>Eukaryota</taxon>
        <taxon>Viridiplantae</taxon>
        <taxon>Streptophyta</taxon>
        <taxon>Embryophyta</taxon>
        <taxon>Tracheophyta</taxon>
        <taxon>Spermatophyta</taxon>
        <taxon>Magnoliopsida</taxon>
        <taxon>Ranunculales</taxon>
        <taxon>Menispermaceae</taxon>
        <taxon>Menispermoideae</taxon>
        <taxon>Cissampelideae</taxon>
        <taxon>Stephania</taxon>
    </lineage>
</organism>
<evidence type="ECO:0000313" key="1">
    <source>
        <dbReference type="EMBL" id="KAK9121689.1"/>
    </source>
</evidence>
<dbReference type="Proteomes" id="UP001420932">
    <property type="component" value="Unassembled WGS sequence"/>
</dbReference>
<reference evidence="1 2" key="1">
    <citation type="submission" date="2024-01" db="EMBL/GenBank/DDBJ databases">
        <title>Genome assemblies of Stephania.</title>
        <authorList>
            <person name="Yang L."/>
        </authorList>
    </citation>
    <scope>NUCLEOTIDE SEQUENCE [LARGE SCALE GENOMIC DNA]</scope>
    <source>
        <strain evidence="1">YNDBR</strain>
        <tissue evidence="1">Leaf</tissue>
    </source>
</reference>
<proteinExistence type="predicted"/>
<keyword evidence="2" id="KW-1185">Reference proteome</keyword>
<comment type="caution">
    <text evidence="1">The sequence shown here is derived from an EMBL/GenBank/DDBJ whole genome shotgun (WGS) entry which is preliminary data.</text>
</comment>
<evidence type="ECO:0000313" key="2">
    <source>
        <dbReference type="Proteomes" id="UP001420932"/>
    </source>
</evidence>
<gene>
    <name evidence="1" type="ORF">Syun_019306</name>
</gene>
<sequence>MCVDILKEQVSMSFALVIFIHCGRSNKDDCTAFSESPIYVEFWRLESLLNIRWILFLVIKLNSFCAYL</sequence>
<dbReference type="AlphaFoldDB" id="A0AAP0NX70"/>
<protein>
    <submittedName>
        <fullName evidence="1">Uncharacterized protein</fullName>
    </submittedName>
</protein>
<dbReference type="EMBL" id="JBBNAF010000008">
    <property type="protein sequence ID" value="KAK9121689.1"/>
    <property type="molecule type" value="Genomic_DNA"/>
</dbReference>
<name>A0AAP0NX70_9MAGN</name>